<dbReference type="VEuPathDB" id="VectorBase:LLONM1_003582"/>
<feature type="compositionally biased region" description="Acidic residues" evidence="5">
    <location>
        <begin position="934"/>
        <end position="944"/>
    </location>
</feature>
<feature type="region of interest" description="Disordered" evidence="5">
    <location>
        <begin position="810"/>
        <end position="998"/>
    </location>
</feature>
<evidence type="ECO:0000256" key="5">
    <source>
        <dbReference type="SAM" id="MobiDB-lite"/>
    </source>
</evidence>
<evidence type="ECO:0000313" key="8">
    <source>
        <dbReference type="EMBL" id="MBC1169373.1"/>
    </source>
</evidence>
<evidence type="ECO:0000256" key="6">
    <source>
        <dbReference type="SAM" id="Phobius"/>
    </source>
</evidence>
<feature type="transmembrane region" description="Helical" evidence="6">
    <location>
        <begin position="196"/>
        <end position="220"/>
    </location>
</feature>
<name>A0A7G3AD76_LUTLO</name>
<evidence type="ECO:0000256" key="3">
    <source>
        <dbReference type="ARBA" id="ARBA00022989"/>
    </source>
</evidence>
<dbReference type="AlphaFoldDB" id="A0A7G3AD76"/>
<feature type="transmembrane region" description="Helical" evidence="6">
    <location>
        <begin position="328"/>
        <end position="356"/>
    </location>
</feature>
<keyword evidence="3 6" id="KW-1133">Transmembrane helix</keyword>
<keyword evidence="2 6" id="KW-0812">Transmembrane</keyword>
<feature type="transmembrane region" description="Helical" evidence="6">
    <location>
        <begin position="283"/>
        <end position="308"/>
    </location>
</feature>
<feature type="compositionally biased region" description="Basic and acidic residues" evidence="5">
    <location>
        <begin position="844"/>
        <end position="873"/>
    </location>
</feature>
<dbReference type="GO" id="GO:0015189">
    <property type="term" value="F:L-lysine transmembrane transporter activity"/>
    <property type="evidence" value="ECO:0007669"/>
    <property type="project" value="TreeGrafter"/>
</dbReference>
<feature type="transmembrane region" description="Helical" evidence="6">
    <location>
        <begin position="68"/>
        <end position="89"/>
    </location>
</feature>
<dbReference type="EMBL" id="GITU01000670">
    <property type="protein sequence ID" value="MBC1169373.1"/>
    <property type="molecule type" value="Transcribed_RNA"/>
</dbReference>
<comment type="subcellular location">
    <subcellularLocation>
        <location evidence="1">Membrane</location>
        <topology evidence="1">Multi-pass membrane protein</topology>
    </subcellularLocation>
</comment>
<dbReference type="GO" id="GO:0097638">
    <property type="term" value="P:L-arginine import across plasma membrane"/>
    <property type="evidence" value="ECO:0007669"/>
    <property type="project" value="TreeGrafter"/>
</dbReference>
<dbReference type="Pfam" id="PF13520">
    <property type="entry name" value="AA_permease_2"/>
    <property type="match status" value="1"/>
</dbReference>
<feature type="transmembrane region" description="Helical" evidence="6">
    <location>
        <begin position="563"/>
        <end position="586"/>
    </location>
</feature>
<accession>A0A7G3AD76</accession>
<dbReference type="Gene3D" id="1.20.1740.10">
    <property type="entry name" value="Amino acid/polyamine transporter I"/>
    <property type="match status" value="2"/>
</dbReference>
<sequence>MSMPWWRILTRRKNLPSRTQPGGADGETRLGRVLNTFDLTALGVGATLGVGVYVLAGHVSRDQAGPAVILSFLIAAVASFLAGLCYAEFGARVPKAGSAYIYSYVCIGEFVAFITGWNLILQYIIGSASISRGLSLYLDTLIGDILKNTFRNIAPINASFLSPYFDLFAFALPILLAVALAFGLKKSAVMNNIFTLTNIAIVLFVTIAGAFKADIANWQVDPSTLNTTITEGLNIGEGGFFPFGIEGMLKGAATCFFGFVGFDCIATTGEEVKSPQRAIPRAILFSLIIIFLSYFGISTVLTLMWPYYLQDVNAPLPYAFEQIGWSAAKWIVAIGGIVGLITSLFGAMFPLPRIIYAMSQDGLVFRFLGQVHTHFKTPVVGTMCAGLLTGLVAASLDLKQLVSMLSIGTLLAYTVVAISITILRFTNREETYIEATESSSSIKMKKNSSFTATLLQIFNCRVLKHPTKLSSRIVGGMIFLYTIFSLVLCLLIVHSKKDLAGGEVWAIVVWSIILCAILITLISMAVQPRDASEAPFKVPLVPLLPGISIFINIYLMLMLDTYTWIFFSIWLVIGLAIYTASAYLYGQEEVDQESEKKEPHSTSVTASCSGSLGEPHKLENGHIGRMANEEMPDDYDRVAKVKLSEDLDQESDVDEAGSTSTMAKVEEKIQKTEGNAELDKRTSSLDEIHLVSELSDTHTEKKEPNGTSYFVEEARTPSPPQDREARVLAFLDGVIETEDTSPPADRKNSMDSVMDDEVIEKSTVAMIHCEDTLKEEDEECTDKVDDTPEATAIAEVEGSGGDVVTATVNTLPRKNHDETNRMKQSKSESDMRALLMRELQQRQPLKEPDIPPADYDPRDSVEKSPEAPKRASEDSAIPKPPIFDPILYNATTKRSPKLNIPRPKIISAPPMSPGKVTPRQRPSSEPPHAQNSPAEEESAEEADENNNGKKFARIKGKLEEILRRGPPLLFPRPRSKPPENVPQSPEAPATPTVDEEEPVLTPSVANLTKPFDTFHKQKILFNDVLKSIHPDTRPSVIRNESLNRRSATSDSPVVLDVPASLPEKDSLTH</sequence>
<evidence type="ECO:0000256" key="4">
    <source>
        <dbReference type="ARBA" id="ARBA00023136"/>
    </source>
</evidence>
<dbReference type="PANTHER" id="PTHR43243:SF105">
    <property type="entry name" value="CATIONIC AMINO ACID TRANSPORTER C-TERMINAL DOMAIN-CONTAINING PROTEIN"/>
    <property type="match status" value="1"/>
</dbReference>
<dbReference type="InterPro" id="IPR029485">
    <property type="entry name" value="CAT_C"/>
</dbReference>
<feature type="compositionally biased region" description="Basic and acidic residues" evidence="5">
    <location>
        <begin position="814"/>
        <end position="831"/>
    </location>
</feature>
<dbReference type="PANTHER" id="PTHR43243">
    <property type="entry name" value="INNER MEMBRANE TRANSPORTER YGJI-RELATED"/>
    <property type="match status" value="1"/>
</dbReference>
<reference evidence="8" key="1">
    <citation type="journal article" date="2020" name="BMC">
        <title>Leishmania infection induces a limited differential gene expression in the sand fly midgut.</title>
        <authorList>
            <person name="Coutinho-Abreu I.V."/>
            <person name="Serafim T.D."/>
            <person name="Meneses C."/>
            <person name="Kamhawi S."/>
            <person name="Oliveira F."/>
            <person name="Valenzuela J.G."/>
        </authorList>
    </citation>
    <scope>NUCLEOTIDE SEQUENCE</scope>
    <source>
        <strain evidence="8">Jacobina</strain>
        <tissue evidence="8">Midgut</tissue>
    </source>
</reference>
<evidence type="ECO:0000259" key="7">
    <source>
        <dbReference type="Pfam" id="PF13906"/>
    </source>
</evidence>
<dbReference type="GO" id="GO:0005886">
    <property type="term" value="C:plasma membrane"/>
    <property type="evidence" value="ECO:0007669"/>
    <property type="project" value="TreeGrafter"/>
</dbReference>
<protein>
    <submittedName>
        <fullName evidence="8">Putative amino acid transporter</fullName>
    </submittedName>
</protein>
<feature type="transmembrane region" description="Helical" evidence="6">
    <location>
        <begin position="473"/>
        <end position="493"/>
    </location>
</feature>
<feature type="region of interest" description="Disordered" evidence="5">
    <location>
        <begin position="1026"/>
        <end position="1069"/>
    </location>
</feature>
<feature type="transmembrane region" description="Helical" evidence="6">
    <location>
        <begin position="101"/>
        <end position="125"/>
    </location>
</feature>
<dbReference type="InterPro" id="IPR002293">
    <property type="entry name" value="AA/rel_permease1"/>
</dbReference>
<evidence type="ECO:0000256" key="2">
    <source>
        <dbReference type="ARBA" id="ARBA00022692"/>
    </source>
</evidence>
<dbReference type="GO" id="GO:0000064">
    <property type="term" value="F:L-ornithine transmembrane transporter activity"/>
    <property type="evidence" value="ECO:0007669"/>
    <property type="project" value="TreeGrafter"/>
</dbReference>
<dbReference type="GO" id="GO:0061459">
    <property type="term" value="F:L-arginine transmembrane transporter activity"/>
    <property type="evidence" value="ECO:0007669"/>
    <property type="project" value="TreeGrafter"/>
</dbReference>
<feature type="transmembrane region" description="Helical" evidence="6">
    <location>
        <begin position="167"/>
        <end position="184"/>
    </location>
</feature>
<dbReference type="CDD" id="cd06174">
    <property type="entry name" value="MFS"/>
    <property type="match status" value="1"/>
</dbReference>
<feature type="region of interest" description="Disordered" evidence="5">
    <location>
        <begin position="594"/>
        <end position="631"/>
    </location>
</feature>
<feature type="transmembrane region" description="Helical" evidence="6">
    <location>
        <begin position="39"/>
        <end position="56"/>
    </location>
</feature>
<feature type="transmembrane region" description="Helical" evidence="6">
    <location>
        <begin position="402"/>
        <end position="423"/>
    </location>
</feature>
<dbReference type="FunFam" id="1.20.1740.10:FF:000050">
    <property type="entry name" value="MGC157082 protein"/>
    <property type="match status" value="1"/>
</dbReference>
<feature type="transmembrane region" description="Helical" evidence="6">
    <location>
        <begin position="505"/>
        <end position="526"/>
    </location>
</feature>
<feature type="domain" description="Cationic amino acid transporter C-terminal" evidence="7">
    <location>
        <begin position="536"/>
        <end position="580"/>
    </location>
</feature>
<feature type="compositionally biased region" description="Polar residues" evidence="5">
    <location>
        <begin position="601"/>
        <end position="610"/>
    </location>
</feature>
<evidence type="ECO:0000256" key="1">
    <source>
        <dbReference type="ARBA" id="ARBA00004141"/>
    </source>
</evidence>
<organism evidence="8">
    <name type="scientific">Lutzomyia longipalpis</name>
    <name type="common">Sand fly</name>
    <dbReference type="NCBI Taxonomy" id="7200"/>
    <lineage>
        <taxon>Eukaryota</taxon>
        <taxon>Metazoa</taxon>
        <taxon>Ecdysozoa</taxon>
        <taxon>Arthropoda</taxon>
        <taxon>Hexapoda</taxon>
        <taxon>Insecta</taxon>
        <taxon>Pterygota</taxon>
        <taxon>Neoptera</taxon>
        <taxon>Endopterygota</taxon>
        <taxon>Diptera</taxon>
        <taxon>Nematocera</taxon>
        <taxon>Psychodoidea</taxon>
        <taxon>Psychodidae</taxon>
        <taxon>Lutzomyia</taxon>
        <taxon>Lutzomyia</taxon>
    </lineage>
</organism>
<feature type="transmembrane region" description="Helical" evidence="6">
    <location>
        <begin position="538"/>
        <end position="557"/>
    </location>
</feature>
<feature type="region of interest" description="Disordered" evidence="5">
    <location>
        <begin position="643"/>
        <end position="664"/>
    </location>
</feature>
<feature type="compositionally biased region" description="Polar residues" evidence="5">
    <location>
        <begin position="1038"/>
        <end position="1051"/>
    </location>
</feature>
<feature type="transmembrane region" description="Helical" evidence="6">
    <location>
        <begin position="240"/>
        <end position="262"/>
    </location>
</feature>
<dbReference type="Pfam" id="PF13906">
    <property type="entry name" value="AA_permease_C"/>
    <property type="match status" value="1"/>
</dbReference>
<proteinExistence type="predicted"/>
<feature type="compositionally biased region" description="Acidic residues" evidence="5">
    <location>
        <begin position="646"/>
        <end position="655"/>
    </location>
</feature>
<keyword evidence="4 6" id="KW-0472">Membrane</keyword>